<dbReference type="Proteomes" id="UP000192739">
    <property type="component" value="Unassembled WGS sequence"/>
</dbReference>
<proteinExistence type="predicted"/>
<name>A0A1E3SAA7_MYCIE</name>
<organism evidence="2 3">
    <name type="scientific">Mycobacterium intermedium</name>
    <dbReference type="NCBI Taxonomy" id="28445"/>
    <lineage>
        <taxon>Bacteria</taxon>
        <taxon>Bacillati</taxon>
        <taxon>Actinomycetota</taxon>
        <taxon>Actinomycetes</taxon>
        <taxon>Mycobacteriales</taxon>
        <taxon>Mycobacteriaceae</taxon>
        <taxon>Mycobacterium</taxon>
        <taxon>Mycobacterium simiae complex</taxon>
    </lineage>
</organism>
<gene>
    <name evidence="2" type="ORF">BST27_14910</name>
</gene>
<dbReference type="RefSeq" id="WP_069420711.1">
    <property type="nucleotide sequence ID" value="NZ_CBCRZH010000039.1"/>
</dbReference>
<dbReference type="AlphaFoldDB" id="A0A1E3SAA7"/>
<reference evidence="2 3" key="1">
    <citation type="submission" date="2017-02" db="EMBL/GenBank/DDBJ databases">
        <title>The new phylogeny of genus Mycobacterium.</title>
        <authorList>
            <person name="Tortoli E."/>
            <person name="Trovato A."/>
            <person name="Cirillo D.M."/>
        </authorList>
    </citation>
    <scope>NUCLEOTIDE SEQUENCE [LARGE SCALE GENOMIC DNA]</scope>
    <source>
        <strain evidence="2 3">DSM 44049</strain>
    </source>
</reference>
<dbReference type="OrthoDB" id="4377018at2"/>
<accession>A0A1E3SAA7</accession>
<dbReference type="EMBL" id="MVHT01000037">
    <property type="protein sequence ID" value="ORB04157.1"/>
    <property type="molecule type" value="Genomic_DNA"/>
</dbReference>
<evidence type="ECO:0000259" key="1">
    <source>
        <dbReference type="Pfam" id="PF17032"/>
    </source>
</evidence>
<dbReference type="Pfam" id="PF17032">
    <property type="entry name" value="Zn_ribbon_15"/>
    <property type="match status" value="1"/>
</dbReference>
<evidence type="ECO:0000313" key="2">
    <source>
        <dbReference type="EMBL" id="ORB04157.1"/>
    </source>
</evidence>
<comment type="caution">
    <text evidence="2">The sequence shown here is derived from an EMBL/GenBank/DDBJ whole genome shotgun (WGS) entry which is preliminary data.</text>
</comment>
<sequence>MLLFFSFGKKQKYLGPGDVRTCPHCHNTTQWTRMREFNQLSVFFIPVARWKRRQFEVCGICGAAIAV</sequence>
<evidence type="ECO:0000313" key="3">
    <source>
        <dbReference type="Proteomes" id="UP000192739"/>
    </source>
</evidence>
<dbReference type="InterPro" id="IPR031493">
    <property type="entry name" value="Zinc_ribbon_15"/>
</dbReference>
<protein>
    <submittedName>
        <fullName evidence="2">Zinc-ribbon domain-containing protein</fullName>
    </submittedName>
</protein>
<feature type="domain" description="Zinc-ribbon 15" evidence="1">
    <location>
        <begin position="21"/>
        <end position="65"/>
    </location>
</feature>
<keyword evidence="3" id="KW-1185">Reference proteome</keyword>